<dbReference type="EMBL" id="QYAD01000001">
    <property type="protein sequence ID" value="MBL3689046.1"/>
    <property type="molecule type" value="Genomic_DNA"/>
</dbReference>
<evidence type="ECO:0000256" key="8">
    <source>
        <dbReference type="SAM" id="MobiDB-lite"/>
    </source>
</evidence>
<proteinExistence type="predicted"/>
<name>A0ABS1SQ63_9MICO</name>
<evidence type="ECO:0000313" key="12">
    <source>
        <dbReference type="Proteomes" id="UP001646141"/>
    </source>
</evidence>
<feature type="transmembrane region" description="Helical" evidence="9">
    <location>
        <begin position="15"/>
        <end position="35"/>
    </location>
</feature>
<sequence>MTSALPRTPAQPGRFGGLDGLRAIAVGLVLIYHFFPHALPGGFLGVDIFFAISGFLITSLLLREVELRGGIRLGAFWRRRARRLLPALGLVLLVCSSLALLIGGDILVGLGRQITGTAFFVSNWVFIANGADYFARDTPELFRNTWSLSIEEQFYILLPLLVIALLRLRGRSSRAVLLTLLGIASAALMVMLSQQGADPTRIYFGSDTHTFGLFWGAALATLVHPRRGAESPAPLRRSQQVLLGALALSALGVIAWLACTLPEGSPQSFEGGFQLAIIAALALVWAVTRNGAAIGRALDVAPLRWVGERSYGIYLWHWPLLIIVTAALGAAGNPWSIALIAGGATIVAATLSYRFVEQPVRRFGLRRSLRLAFRPSAYTPKQRGVTIALGAVLLLTLPATALAIARAPEQTSAAAAIARGQEAADASAQNSADEADRKDSPSDGAKDSEAPTDSTDQKDQKDPKGQKGPKLPPGPLVPRGDSISALGDSVMLASLPELETALPGIEIDAAVSRGMGVGVELADEWAASGRLRPFLVVGLGTNGPVAPEDLDAIYRTAGDRPIVLVNAHADRDWIPGVNEELTRFARDHRGVVVADWTGAVTGVPDALAGDDIHPNPSGGEIYADSVKRALEELQSPGEARGFALPRR</sequence>
<evidence type="ECO:0000256" key="5">
    <source>
        <dbReference type="ARBA" id="ARBA00022989"/>
    </source>
</evidence>
<dbReference type="InterPro" id="IPR036514">
    <property type="entry name" value="SGNH_hydro_sf"/>
</dbReference>
<comment type="subcellular location">
    <subcellularLocation>
        <location evidence="1">Cell membrane</location>
        <topology evidence="1">Multi-pass membrane protein</topology>
    </subcellularLocation>
</comment>
<feature type="transmembrane region" description="Helical" evidence="9">
    <location>
        <begin position="83"/>
        <end position="102"/>
    </location>
</feature>
<gene>
    <name evidence="11" type="ORF">D3226_03615</name>
</gene>
<evidence type="ECO:0000259" key="10">
    <source>
        <dbReference type="Pfam" id="PF01757"/>
    </source>
</evidence>
<keyword evidence="7" id="KW-0012">Acyltransferase</keyword>
<dbReference type="PANTHER" id="PTHR23028">
    <property type="entry name" value="ACETYLTRANSFERASE"/>
    <property type="match status" value="1"/>
</dbReference>
<feature type="transmembrane region" description="Helical" evidence="9">
    <location>
        <begin position="175"/>
        <end position="192"/>
    </location>
</feature>
<feature type="transmembrane region" description="Helical" evidence="9">
    <location>
        <begin position="337"/>
        <end position="356"/>
    </location>
</feature>
<dbReference type="InterPro" id="IPR002656">
    <property type="entry name" value="Acyl_transf_3_dom"/>
</dbReference>
<dbReference type="CDD" id="cd01840">
    <property type="entry name" value="SGNH_hydrolase_yrhL_like"/>
    <property type="match status" value="1"/>
</dbReference>
<dbReference type="InterPro" id="IPR050879">
    <property type="entry name" value="Acyltransferase_3"/>
</dbReference>
<feature type="region of interest" description="Disordered" evidence="8">
    <location>
        <begin position="424"/>
        <end position="483"/>
    </location>
</feature>
<evidence type="ECO:0000256" key="4">
    <source>
        <dbReference type="ARBA" id="ARBA00022692"/>
    </source>
</evidence>
<feature type="transmembrane region" description="Helical" evidence="9">
    <location>
        <begin position="384"/>
        <end position="405"/>
    </location>
</feature>
<keyword evidence="2" id="KW-1003">Cell membrane</keyword>
<organism evidence="11 12">
    <name type="scientific">Leucobacter chromiireducens subsp. chromiireducens</name>
    <dbReference type="NCBI Taxonomy" id="660067"/>
    <lineage>
        <taxon>Bacteria</taxon>
        <taxon>Bacillati</taxon>
        <taxon>Actinomycetota</taxon>
        <taxon>Actinomycetes</taxon>
        <taxon>Micrococcales</taxon>
        <taxon>Microbacteriaceae</taxon>
        <taxon>Leucobacter</taxon>
    </lineage>
</organism>
<keyword evidence="5 9" id="KW-1133">Transmembrane helix</keyword>
<evidence type="ECO:0000256" key="2">
    <source>
        <dbReference type="ARBA" id="ARBA00022475"/>
    </source>
</evidence>
<evidence type="ECO:0000256" key="7">
    <source>
        <dbReference type="ARBA" id="ARBA00023315"/>
    </source>
</evidence>
<comment type="caution">
    <text evidence="11">The sequence shown here is derived from an EMBL/GenBank/DDBJ whole genome shotgun (WGS) entry which is preliminary data.</text>
</comment>
<accession>A0ABS1SQ63</accession>
<feature type="domain" description="Acyltransferase 3" evidence="10">
    <location>
        <begin position="17"/>
        <end position="353"/>
    </location>
</feature>
<feature type="transmembrane region" description="Helical" evidence="9">
    <location>
        <begin position="313"/>
        <end position="331"/>
    </location>
</feature>
<reference evidence="11 12" key="1">
    <citation type="submission" date="2018-09" db="EMBL/GenBank/DDBJ databases">
        <title>Comparative genomics of Leucobacter spp.</title>
        <authorList>
            <person name="Reis A.C."/>
            <person name="Kolvenbach B.A."/>
            <person name="Corvini P.F.X."/>
            <person name="Nunes O.C."/>
        </authorList>
    </citation>
    <scope>NUCLEOTIDE SEQUENCE [LARGE SCALE GENOMIC DNA]</scope>
    <source>
        <strain evidence="11 12">L-1</strain>
    </source>
</reference>
<dbReference type="PANTHER" id="PTHR23028:SF53">
    <property type="entry name" value="ACYL_TRANSF_3 DOMAIN-CONTAINING PROTEIN"/>
    <property type="match status" value="1"/>
</dbReference>
<evidence type="ECO:0000313" key="11">
    <source>
        <dbReference type="EMBL" id="MBL3689046.1"/>
    </source>
</evidence>
<keyword evidence="6 9" id="KW-0472">Membrane</keyword>
<feature type="transmembrane region" description="Helical" evidence="9">
    <location>
        <begin position="212"/>
        <end position="229"/>
    </location>
</feature>
<protein>
    <submittedName>
        <fullName evidence="11">Acetyltransferase</fullName>
    </submittedName>
</protein>
<feature type="transmembrane region" description="Helical" evidence="9">
    <location>
        <begin position="271"/>
        <end position="292"/>
    </location>
</feature>
<evidence type="ECO:0000256" key="3">
    <source>
        <dbReference type="ARBA" id="ARBA00022679"/>
    </source>
</evidence>
<keyword evidence="4 9" id="KW-0812">Transmembrane</keyword>
<evidence type="ECO:0000256" key="6">
    <source>
        <dbReference type="ARBA" id="ARBA00023136"/>
    </source>
</evidence>
<dbReference type="Pfam" id="PF01757">
    <property type="entry name" value="Acyl_transf_3"/>
    <property type="match status" value="1"/>
</dbReference>
<evidence type="ECO:0000256" key="1">
    <source>
        <dbReference type="ARBA" id="ARBA00004651"/>
    </source>
</evidence>
<feature type="compositionally biased region" description="Basic and acidic residues" evidence="8">
    <location>
        <begin position="434"/>
        <end position="465"/>
    </location>
</feature>
<feature type="transmembrane region" description="Helical" evidence="9">
    <location>
        <begin position="41"/>
        <end position="62"/>
    </location>
</feature>
<dbReference type="RefSeq" id="WP_202381015.1">
    <property type="nucleotide sequence ID" value="NZ_BAAAMA010000004.1"/>
</dbReference>
<evidence type="ECO:0000256" key="9">
    <source>
        <dbReference type="SAM" id="Phobius"/>
    </source>
</evidence>
<dbReference type="Gene3D" id="3.40.50.1110">
    <property type="entry name" value="SGNH hydrolase"/>
    <property type="match status" value="1"/>
</dbReference>
<feature type="transmembrane region" description="Helical" evidence="9">
    <location>
        <begin position="153"/>
        <end position="168"/>
    </location>
</feature>
<dbReference type="SUPFAM" id="SSF52266">
    <property type="entry name" value="SGNH hydrolase"/>
    <property type="match status" value="1"/>
</dbReference>
<keyword evidence="3" id="KW-0808">Transferase</keyword>
<feature type="transmembrane region" description="Helical" evidence="9">
    <location>
        <begin position="241"/>
        <end position="259"/>
    </location>
</feature>
<dbReference type="Proteomes" id="UP001646141">
    <property type="component" value="Unassembled WGS sequence"/>
</dbReference>
<keyword evidence="12" id="KW-1185">Reference proteome</keyword>